<dbReference type="RefSeq" id="WP_369868286.1">
    <property type="nucleotide sequence ID" value="NZ_JBGFFE010000001.1"/>
</dbReference>
<organism evidence="1 2">
    <name type="scientific">Clostridium lapidicellarium</name>
    <dbReference type="NCBI Taxonomy" id="3240931"/>
    <lineage>
        <taxon>Bacteria</taxon>
        <taxon>Bacillati</taxon>
        <taxon>Bacillota</taxon>
        <taxon>Clostridia</taxon>
        <taxon>Eubacteriales</taxon>
        <taxon>Clostridiaceae</taxon>
        <taxon>Clostridium</taxon>
    </lineage>
</organism>
<sequence length="90" mass="10622">MLNVGIKYCGGCNPRYNRKKFLNDLERSFNYSFEVAQLGKIYDILIILCGCNSCCVNYSELKFKFKRILVRSEEDFNEVKNLLDRYSDEI</sequence>
<accession>A0ABV4DS26</accession>
<proteinExistence type="predicted"/>
<comment type="caution">
    <text evidence="1">The sequence shown here is derived from an EMBL/GenBank/DDBJ whole genome shotgun (WGS) entry which is preliminary data.</text>
</comment>
<dbReference type="Proteomes" id="UP001565220">
    <property type="component" value="Unassembled WGS sequence"/>
</dbReference>
<reference evidence="1 2" key="1">
    <citation type="submission" date="2024-08" db="EMBL/GenBank/DDBJ databases">
        <title>Clostridium lapicellarii sp. nov., and Clostridium renhuaiense sp. nov., two species isolated from the mud in a fermentation cellar used for producing sauce-flavour Chinese liquors.</title>
        <authorList>
            <person name="Yang F."/>
            <person name="Wang H."/>
            <person name="Chen L.Q."/>
            <person name="Zhou N."/>
            <person name="Lu J.J."/>
            <person name="Pu X.X."/>
            <person name="Wan B."/>
            <person name="Wang L."/>
            <person name="Liu S.J."/>
        </authorList>
    </citation>
    <scope>NUCLEOTIDE SEQUENCE [LARGE SCALE GENOMIC DNA]</scope>
    <source>
        <strain evidence="1 2">MT-113</strain>
    </source>
</reference>
<evidence type="ECO:0000313" key="1">
    <source>
        <dbReference type="EMBL" id="MEY8762044.1"/>
    </source>
</evidence>
<protein>
    <recommendedName>
        <fullName evidence="3">DUF1450 domain-containing protein</fullName>
    </recommendedName>
</protein>
<dbReference type="EMBL" id="JBGFFE010000001">
    <property type="protein sequence ID" value="MEY8762044.1"/>
    <property type="molecule type" value="Genomic_DNA"/>
</dbReference>
<evidence type="ECO:0000313" key="2">
    <source>
        <dbReference type="Proteomes" id="UP001565220"/>
    </source>
</evidence>
<gene>
    <name evidence="1" type="ORF">AB8S09_00090</name>
</gene>
<evidence type="ECO:0008006" key="3">
    <source>
        <dbReference type="Google" id="ProtNLM"/>
    </source>
</evidence>
<keyword evidence="2" id="KW-1185">Reference proteome</keyword>
<name>A0ABV4DS26_9CLOT</name>